<dbReference type="EMBL" id="JACHIP010000001">
    <property type="protein sequence ID" value="MBB5055606.1"/>
    <property type="molecule type" value="Genomic_DNA"/>
</dbReference>
<gene>
    <name evidence="1" type="ORF">HDF16_000275</name>
</gene>
<dbReference type="Proteomes" id="UP000540989">
    <property type="component" value="Unassembled WGS sequence"/>
</dbReference>
<evidence type="ECO:0000313" key="1">
    <source>
        <dbReference type="EMBL" id="MBB5055606.1"/>
    </source>
</evidence>
<proteinExistence type="predicted"/>
<dbReference type="AlphaFoldDB" id="A0A7W8E1T1"/>
<accession>A0A7W8E1T1</accession>
<reference evidence="1 2" key="1">
    <citation type="submission" date="2020-08" db="EMBL/GenBank/DDBJ databases">
        <title>Genomic Encyclopedia of Type Strains, Phase IV (KMG-V): Genome sequencing to study the core and pangenomes of soil and plant-associated prokaryotes.</title>
        <authorList>
            <person name="Whitman W."/>
        </authorList>
    </citation>
    <scope>NUCLEOTIDE SEQUENCE [LARGE SCALE GENOMIC DNA]</scope>
    <source>
        <strain evidence="1 2">M8UP14</strain>
    </source>
</reference>
<protein>
    <submittedName>
        <fullName evidence="1">Uncharacterized protein</fullName>
    </submittedName>
</protein>
<comment type="caution">
    <text evidence="1">The sequence shown here is derived from an EMBL/GenBank/DDBJ whole genome shotgun (WGS) entry which is preliminary data.</text>
</comment>
<organism evidence="1 2">
    <name type="scientific">Granulicella aggregans</name>
    <dbReference type="NCBI Taxonomy" id="474949"/>
    <lineage>
        <taxon>Bacteria</taxon>
        <taxon>Pseudomonadati</taxon>
        <taxon>Acidobacteriota</taxon>
        <taxon>Terriglobia</taxon>
        <taxon>Terriglobales</taxon>
        <taxon>Acidobacteriaceae</taxon>
        <taxon>Granulicella</taxon>
    </lineage>
</organism>
<evidence type="ECO:0000313" key="2">
    <source>
        <dbReference type="Proteomes" id="UP000540989"/>
    </source>
</evidence>
<name>A0A7W8E1T1_9BACT</name>
<sequence>MEFIVRSELIFRARETIDNKYKLCQTTAKSTRLLHIATKNTTDTINDALTRIAGDHVSQILTSQVFAVVPR</sequence>
<keyword evidence="2" id="KW-1185">Reference proteome</keyword>